<dbReference type="EMBL" id="AJWK01027498">
    <property type="status" value="NOT_ANNOTATED_CDS"/>
    <property type="molecule type" value="Genomic_DNA"/>
</dbReference>
<organism evidence="1 2">
    <name type="scientific">Lutzomyia longipalpis</name>
    <name type="common">Sand fly</name>
    <dbReference type="NCBI Taxonomy" id="7200"/>
    <lineage>
        <taxon>Eukaryota</taxon>
        <taxon>Metazoa</taxon>
        <taxon>Ecdysozoa</taxon>
        <taxon>Arthropoda</taxon>
        <taxon>Hexapoda</taxon>
        <taxon>Insecta</taxon>
        <taxon>Pterygota</taxon>
        <taxon>Neoptera</taxon>
        <taxon>Endopterygota</taxon>
        <taxon>Diptera</taxon>
        <taxon>Nematocera</taxon>
        <taxon>Psychodoidea</taxon>
        <taxon>Psychodidae</taxon>
        <taxon>Lutzomyia</taxon>
        <taxon>Lutzomyia</taxon>
    </lineage>
</organism>
<proteinExistence type="predicted"/>
<accession>A0A1B0CTF0</accession>
<dbReference type="VEuPathDB" id="VectorBase:LLOJ008150"/>
<protein>
    <submittedName>
        <fullName evidence="1">Uncharacterized protein</fullName>
    </submittedName>
</protein>
<sequence length="140" mass="15096">MFVCFGQRLHYRIVKVYARKLEESKCSVLCRCELRTRHVTARTSRTAPRAYSAIIRPSCAFGGSVLASNMRSVTSSGSPSIPSSNHRIGKTMSGNLFVADTLKKPCGAHGGPAGQKHLLSGFFSTDAKTSSLGVNRYPGT</sequence>
<dbReference type="Proteomes" id="UP000092461">
    <property type="component" value="Unassembled WGS sequence"/>
</dbReference>
<dbReference type="AlphaFoldDB" id="A0A1B0CTF0"/>
<keyword evidence="2" id="KW-1185">Reference proteome</keyword>
<evidence type="ECO:0000313" key="2">
    <source>
        <dbReference type="Proteomes" id="UP000092461"/>
    </source>
</evidence>
<evidence type="ECO:0000313" key="1">
    <source>
        <dbReference type="EnsemblMetazoa" id="LLOJ008150-PA"/>
    </source>
</evidence>
<name>A0A1B0CTF0_LUTLO</name>
<dbReference type="EnsemblMetazoa" id="LLOJ008150-RA">
    <property type="protein sequence ID" value="LLOJ008150-PA"/>
    <property type="gene ID" value="LLOJ008150"/>
</dbReference>
<reference evidence="1" key="1">
    <citation type="submission" date="2020-05" db="UniProtKB">
        <authorList>
            <consortium name="EnsemblMetazoa"/>
        </authorList>
    </citation>
    <scope>IDENTIFICATION</scope>
    <source>
        <strain evidence="1">Jacobina</strain>
    </source>
</reference>